<organism evidence="1 2">
    <name type="scientific">Desulfomonile tiedjei (strain ATCC 49306 / DSM 6799 / DCB-1)</name>
    <dbReference type="NCBI Taxonomy" id="706587"/>
    <lineage>
        <taxon>Bacteria</taxon>
        <taxon>Pseudomonadati</taxon>
        <taxon>Thermodesulfobacteriota</taxon>
        <taxon>Desulfomonilia</taxon>
        <taxon>Desulfomonilales</taxon>
        <taxon>Desulfomonilaceae</taxon>
        <taxon>Desulfomonile</taxon>
    </lineage>
</organism>
<dbReference type="AlphaFoldDB" id="I4C2D4"/>
<name>I4C2D4_DESTA</name>
<dbReference type="HOGENOM" id="CLU_2154330_0_0_7"/>
<proteinExistence type="predicted"/>
<keyword evidence="2" id="KW-1185">Reference proteome</keyword>
<dbReference type="eggNOG" id="ENOG50342E8">
    <property type="taxonomic scope" value="Bacteria"/>
</dbReference>
<evidence type="ECO:0000313" key="2">
    <source>
        <dbReference type="Proteomes" id="UP000006055"/>
    </source>
</evidence>
<gene>
    <name evidence="1" type="ordered locus">Desti_1008</name>
</gene>
<dbReference type="OrthoDB" id="5518561at2"/>
<reference evidence="2" key="1">
    <citation type="submission" date="2012-06" db="EMBL/GenBank/DDBJ databases">
        <title>Complete sequence of chromosome of Desulfomonile tiedjei DSM 6799.</title>
        <authorList>
            <person name="Lucas S."/>
            <person name="Copeland A."/>
            <person name="Lapidus A."/>
            <person name="Glavina del Rio T."/>
            <person name="Dalin E."/>
            <person name="Tice H."/>
            <person name="Bruce D."/>
            <person name="Goodwin L."/>
            <person name="Pitluck S."/>
            <person name="Peters L."/>
            <person name="Ovchinnikova G."/>
            <person name="Zeytun A."/>
            <person name="Lu M."/>
            <person name="Kyrpides N."/>
            <person name="Mavromatis K."/>
            <person name="Ivanova N."/>
            <person name="Brettin T."/>
            <person name="Detter J.C."/>
            <person name="Han C."/>
            <person name="Larimer F."/>
            <person name="Land M."/>
            <person name="Hauser L."/>
            <person name="Markowitz V."/>
            <person name="Cheng J.-F."/>
            <person name="Hugenholtz P."/>
            <person name="Woyke T."/>
            <person name="Wu D."/>
            <person name="Spring S."/>
            <person name="Schroeder M."/>
            <person name="Brambilla E."/>
            <person name="Klenk H.-P."/>
            <person name="Eisen J.A."/>
        </authorList>
    </citation>
    <scope>NUCLEOTIDE SEQUENCE [LARGE SCALE GENOMIC DNA]</scope>
    <source>
        <strain evidence="2">ATCC 49306 / DSM 6799 / DCB-1</strain>
    </source>
</reference>
<dbReference type="KEGG" id="dti:Desti_1008"/>
<evidence type="ECO:0000313" key="1">
    <source>
        <dbReference type="EMBL" id="AFM23725.1"/>
    </source>
</evidence>
<protein>
    <submittedName>
        <fullName evidence="1">Uncharacterized protein</fullName>
    </submittedName>
</protein>
<dbReference type="Proteomes" id="UP000006055">
    <property type="component" value="Chromosome"/>
</dbReference>
<dbReference type="RefSeq" id="WP_014808879.1">
    <property type="nucleotide sequence ID" value="NC_018025.1"/>
</dbReference>
<accession>I4C2D4</accession>
<sequence>MIRATVWFRCSAMHDPVMPVLVKPAVIGWKGKAREIDLVIERDLTGAELVKRMKGWITIDPGKAVEVFESHGRLKCFDDGELVVEVEDRQDLEALQRELAERFGDQCHVEAL</sequence>
<dbReference type="EMBL" id="CP003360">
    <property type="protein sequence ID" value="AFM23725.1"/>
    <property type="molecule type" value="Genomic_DNA"/>
</dbReference>